<protein>
    <submittedName>
        <fullName evidence="1">Uncharacterized protein</fullName>
    </submittedName>
</protein>
<dbReference type="AlphaFoldDB" id="A0A0E9PVW7"/>
<sequence length="49" mass="5599">MEKGMDKQQRKSALAKFKNQTVLTVLFILNPAIHMTKALPGRPKIHVRL</sequence>
<accession>A0A0E9PVW7</accession>
<reference evidence="1" key="2">
    <citation type="journal article" date="2015" name="Fish Shellfish Immunol.">
        <title>Early steps in the European eel (Anguilla anguilla)-Vibrio vulnificus interaction in the gills: Role of the RtxA13 toxin.</title>
        <authorList>
            <person name="Callol A."/>
            <person name="Pajuelo D."/>
            <person name="Ebbesson L."/>
            <person name="Teles M."/>
            <person name="MacKenzie S."/>
            <person name="Amaro C."/>
        </authorList>
    </citation>
    <scope>NUCLEOTIDE SEQUENCE</scope>
</reference>
<proteinExistence type="predicted"/>
<reference evidence="1" key="1">
    <citation type="submission" date="2014-11" db="EMBL/GenBank/DDBJ databases">
        <authorList>
            <person name="Amaro Gonzalez C."/>
        </authorList>
    </citation>
    <scope>NUCLEOTIDE SEQUENCE</scope>
</reference>
<evidence type="ECO:0000313" key="1">
    <source>
        <dbReference type="EMBL" id="JAH08664.1"/>
    </source>
</evidence>
<dbReference type="EMBL" id="GBXM01099913">
    <property type="protein sequence ID" value="JAH08664.1"/>
    <property type="molecule type" value="Transcribed_RNA"/>
</dbReference>
<name>A0A0E9PVW7_ANGAN</name>
<organism evidence="1">
    <name type="scientific">Anguilla anguilla</name>
    <name type="common">European freshwater eel</name>
    <name type="synonym">Muraena anguilla</name>
    <dbReference type="NCBI Taxonomy" id="7936"/>
    <lineage>
        <taxon>Eukaryota</taxon>
        <taxon>Metazoa</taxon>
        <taxon>Chordata</taxon>
        <taxon>Craniata</taxon>
        <taxon>Vertebrata</taxon>
        <taxon>Euteleostomi</taxon>
        <taxon>Actinopterygii</taxon>
        <taxon>Neopterygii</taxon>
        <taxon>Teleostei</taxon>
        <taxon>Anguilliformes</taxon>
        <taxon>Anguillidae</taxon>
        <taxon>Anguilla</taxon>
    </lineage>
</organism>